<evidence type="ECO:0000313" key="3">
    <source>
        <dbReference type="Proteomes" id="UP001562425"/>
    </source>
</evidence>
<accession>A0ABD1DFX4</accession>
<proteinExistence type="predicted"/>
<protein>
    <submittedName>
        <fullName evidence="2">Uncharacterized protein</fullName>
    </submittedName>
</protein>
<dbReference type="EMBL" id="JBEHCU010005885">
    <property type="protein sequence ID" value="KAL1398473.1"/>
    <property type="molecule type" value="Genomic_DNA"/>
</dbReference>
<gene>
    <name evidence="2" type="ORF">pipiens_008947</name>
</gene>
<sequence length="121" mass="13275">MDRCQICNQPAPVFVSSQEGHPNHHHLWCRQCTVVRAGCANMTAPVLEAMPRGMGLRAVSEDDGGRQSHLGVDGHDSAVGPADDGQRILDSEENRIRNKLPKRRLPCPETSQNGRFRSPPG</sequence>
<keyword evidence="3" id="KW-1185">Reference proteome</keyword>
<feature type="compositionally biased region" description="Basic and acidic residues" evidence="1">
    <location>
        <begin position="84"/>
        <end position="96"/>
    </location>
</feature>
<comment type="caution">
    <text evidence="2">The sequence shown here is derived from an EMBL/GenBank/DDBJ whole genome shotgun (WGS) entry which is preliminary data.</text>
</comment>
<feature type="region of interest" description="Disordered" evidence="1">
    <location>
        <begin position="59"/>
        <end position="121"/>
    </location>
</feature>
<reference evidence="2 3" key="1">
    <citation type="submission" date="2024-05" db="EMBL/GenBank/DDBJ databases">
        <title>Culex pipiens pipiens assembly and annotation.</title>
        <authorList>
            <person name="Alout H."/>
            <person name="Durand T."/>
        </authorList>
    </citation>
    <scope>NUCLEOTIDE SEQUENCE [LARGE SCALE GENOMIC DNA]</scope>
    <source>
        <strain evidence="2">HA-2024</strain>
        <tissue evidence="2">Whole body</tissue>
    </source>
</reference>
<dbReference type="AlphaFoldDB" id="A0ABD1DFX4"/>
<organism evidence="2 3">
    <name type="scientific">Culex pipiens pipiens</name>
    <name type="common">Northern house mosquito</name>
    <dbReference type="NCBI Taxonomy" id="38569"/>
    <lineage>
        <taxon>Eukaryota</taxon>
        <taxon>Metazoa</taxon>
        <taxon>Ecdysozoa</taxon>
        <taxon>Arthropoda</taxon>
        <taxon>Hexapoda</taxon>
        <taxon>Insecta</taxon>
        <taxon>Pterygota</taxon>
        <taxon>Neoptera</taxon>
        <taxon>Endopterygota</taxon>
        <taxon>Diptera</taxon>
        <taxon>Nematocera</taxon>
        <taxon>Culicoidea</taxon>
        <taxon>Culicidae</taxon>
        <taxon>Culicinae</taxon>
        <taxon>Culicini</taxon>
        <taxon>Culex</taxon>
        <taxon>Culex</taxon>
    </lineage>
</organism>
<feature type="compositionally biased region" description="Basic and acidic residues" evidence="1">
    <location>
        <begin position="59"/>
        <end position="76"/>
    </location>
</feature>
<evidence type="ECO:0000256" key="1">
    <source>
        <dbReference type="SAM" id="MobiDB-lite"/>
    </source>
</evidence>
<evidence type="ECO:0000313" key="2">
    <source>
        <dbReference type="EMBL" id="KAL1398473.1"/>
    </source>
</evidence>
<name>A0ABD1DFX4_CULPP</name>
<dbReference type="Proteomes" id="UP001562425">
    <property type="component" value="Unassembled WGS sequence"/>
</dbReference>